<reference evidence="4" key="1">
    <citation type="submission" date="2020-10" db="EMBL/GenBank/DDBJ databases">
        <authorList>
            <person name="Gilroy R."/>
        </authorList>
    </citation>
    <scope>NUCLEOTIDE SEQUENCE</scope>
    <source>
        <strain evidence="4">CHK158-818</strain>
    </source>
</reference>
<comment type="caution">
    <text evidence="4">The sequence shown here is derived from an EMBL/GenBank/DDBJ whole genome shotgun (WGS) entry which is preliminary data.</text>
</comment>
<dbReference type="InterPro" id="IPR044662">
    <property type="entry name" value="HS1/DABB1-like"/>
</dbReference>
<feature type="domain" description="Stress-response A/B barrel" evidence="3">
    <location>
        <begin position="31"/>
        <end position="125"/>
    </location>
</feature>
<organism evidence="4 5">
    <name type="scientific">Candidatus Gallibacteroides avistercoris</name>
    <dbReference type="NCBI Taxonomy" id="2840833"/>
    <lineage>
        <taxon>Bacteria</taxon>
        <taxon>Pseudomonadati</taxon>
        <taxon>Bacteroidota</taxon>
        <taxon>Bacteroidia</taxon>
        <taxon>Bacteroidales</taxon>
        <taxon>Bacteroidaceae</taxon>
        <taxon>Bacteroidaceae incertae sedis</taxon>
        <taxon>Candidatus Gallibacteroides</taxon>
    </lineage>
</organism>
<reference evidence="4" key="2">
    <citation type="journal article" date="2021" name="PeerJ">
        <title>Extensive microbial diversity within the chicken gut microbiome revealed by metagenomics and culture.</title>
        <authorList>
            <person name="Gilroy R."/>
            <person name="Ravi A."/>
            <person name="Getino M."/>
            <person name="Pursley I."/>
            <person name="Horton D.L."/>
            <person name="Alikhan N.F."/>
            <person name="Baker D."/>
            <person name="Gharbi K."/>
            <person name="Hall N."/>
            <person name="Watson M."/>
            <person name="Adriaenssens E.M."/>
            <person name="Foster-Nyarko E."/>
            <person name="Jarju S."/>
            <person name="Secka A."/>
            <person name="Antonio M."/>
            <person name="Oren A."/>
            <person name="Chaudhuri R.R."/>
            <person name="La Ragione R."/>
            <person name="Hildebrand F."/>
            <person name="Pallen M.J."/>
        </authorList>
    </citation>
    <scope>NUCLEOTIDE SEQUENCE</scope>
    <source>
        <strain evidence="4">CHK158-818</strain>
    </source>
</reference>
<dbReference type="SUPFAM" id="SSF54909">
    <property type="entry name" value="Dimeric alpha+beta barrel"/>
    <property type="match status" value="1"/>
</dbReference>
<feature type="chain" id="PRO_5038941515" evidence="2">
    <location>
        <begin position="20"/>
        <end position="128"/>
    </location>
</feature>
<accession>A0A9D1M695</accession>
<dbReference type="EMBL" id="DVNA01000059">
    <property type="protein sequence ID" value="HIU54688.1"/>
    <property type="molecule type" value="Genomic_DNA"/>
</dbReference>
<dbReference type="PROSITE" id="PS51257">
    <property type="entry name" value="PROKAR_LIPOPROTEIN"/>
    <property type="match status" value="1"/>
</dbReference>
<dbReference type="SMART" id="SM00886">
    <property type="entry name" value="Dabb"/>
    <property type="match status" value="1"/>
</dbReference>
<feature type="signal peptide" evidence="2">
    <location>
        <begin position="1"/>
        <end position="19"/>
    </location>
</feature>
<dbReference type="Proteomes" id="UP000824112">
    <property type="component" value="Unassembled WGS sequence"/>
</dbReference>
<evidence type="ECO:0000313" key="4">
    <source>
        <dbReference type="EMBL" id="HIU54688.1"/>
    </source>
</evidence>
<dbReference type="InterPro" id="IPR013097">
    <property type="entry name" value="Dabb"/>
</dbReference>
<dbReference type="Gene3D" id="3.30.70.100">
    <property type="match status" value="1"/>
</dbReference>
<dbReference type="PANTHER" id="PTHR33178:SF10">
    <property type="entry name" value="STRESS-RESPONSE A_B BARREL DOMAIN-CONTAINING PROTEIN"/>
    <property type="match status" value="1"/>
</dbReference>
<sequence length="128" mass="14497">MKNLKLLPLFLLICALSFACCETDKQPQKVLRHVVLFGFDSTVTANQVKEIEEAFQALPQQIEEIKGYEWGTDCSPEGLQKGLTHCFLVTFHSEKDRDAYLIHPAHQAFGKLINGKLSAITVVDYWTK</sequence>
<dbReference type="PROSITE" id="PS51502">
    <property type="entry name" value="S_R_A_B_BARREL"/>
    <property type="match status" value="1"/>
</dbReference>
<protein>
    <submittedName>
        <fullName evidence="4">Dabb family protein</fullName>
    </submittedName>
</protein>
<dbReference type="PANTHER" id="PTHR33178">
    <property type="match status" value="1"/>
</dbReference>
<gene>
    <name evidence="4" type="ORF">IAB03_02640</name>
</gene>
<evidence type="ECO:0000259" key="3">
    <source>
        <dbReference type="PROSITE" id="PS51502"/>
    </source>
</evidence>
<dbReference type="AlphaFoldDB" id="A0A9D1M695"/>
<keyword evidence="2" id="KW-0732">Signal</keyword>
<comment type="subunit">
    <text evidence="1">Homodimer.</text>
</comment>
<proteinExistence type="predicted"/>
<evidence type="ECO:0000256" key="2">
    <source>
        <dbReference type="SAM" id="SignalP"/>
    </source>
</evidence>
<name>A0A9D1M695_9BACT</name>
<dbReference type="InterPro" id="IPR011008">
    <property type="entry name" value="Dimeric_a/b-barrel"/>
</dbReference>
<evidence type="ECO:0000256" key="1">
    <source>
        <dbReference type="ARBA" id="ARBA00011738"/>
    </source>
</evidence>
<dbReference type="Pfam" id="PF07876">
    <property type="entry name" value="Dabb"/>
    <property type="match status" value="1"/>
</dbReference>
<evidence type="ECO:0000313" key="5">
    <source>
        <dbReference type="Proteomes" id="UP000824112"/>
    </source>
</evidence>